<dbReference type="PANTHER" id="PTHR46124">
    <property type="entry name" value="D-AMINOACYL-TRNA DEACYLASE"/>
    <property type="match status" value="1"/>
</dbReference>
<dbReference type="PIRSF" id="PIRSF005902">
    <property type="entry name" value="DNase_TatD"/>
    <property type="match status" value="1"/>
</dbReference>
<comment type="similarity">
    <text evidence="1">Belongs to the metallo-dependent hydrolases superfamily. TatD-type hydrolase family.</text>
</comment>
<comment type="caution">
    <text evidence="3">The sequence shown here is derived from an EMBL/GenBank/DDBJ whole genome shotgun (WGS) entry which is preliminary data.</text>
</comment>
<dbReference type="CDD" id="cd01310">
    <property type="entry name" value="TatD_DNAse"/>
    <property type="match status" value="1"/>
</dbReference>
<evidence type="ECO:0000256" key="1">
    <source>
        <dbReference type="ARBA" id="ARBA00009275"/>
    </source>
</evidence>
<dbReference type="PROSITE" id="PS01137">
    <property type="entry name" value="TATD_1"/>
    <property type="match status" value="1"/>
</dbReference>
<evidence type="ECO:0000313" key="4">
    <source>
        <dbReference type="Proteomes" id="UP001461163"/>
    </source>
</evidence>
<dbReference type="InterPro" id="IPR032466">
    <property type="entry name" value="Metal_Hydrolase"/>
</dbReference>
<protein>
    <submittedName>
        <fullName evidence="3">TatD family hydrolase</fullName>
        <ecNumber evidence="3">3.1.-.-</ecNumber>
    </submittedName>
</protein>
<dbReference type="RefSeq" id="WP_033185974.1">
    <property type="nucleotide sequence ID" value="NZ_JBBMQS010000003.1"/>
</dbReference>
<organism evidence="3 4">
    <name type="scientific">Paraglaciecola mesophila</name>
    <dbReference type="NCBI Taxonomy" id="197222"/>
    <lineage>
        <taxon>Bacteria</taxon>
        <taxon>Pseudomonadati</taxon>
        <taxon>Pseudomonadota</taxon>
        <taxon>Gammaproteobacteria</taxon>
        <taxon>Alteromonadales</taxon>
        <taxon>Alteromonadaceae</taxon>
        <taxon>Paraglaciecola</taxon>
    </lineage>
</organism>
<dbReference type="Pfam" id="PF01026">
    <property type="entry name" value="TatD_DNase"/>
    <property type="match status" value="1"/>
</dbReference>
<dbReference type="Gene3D" id="3.20.20.140">
    <property type="entry name" value="Metal-dependent hydrolases"/>
    <property type="match status" value="1"/>
</dbReference>
<dbReference type="Proteomes" id="UP001461163">
    <property type="component" value="Unassembled WGS sequence"/>
</dbReference>
<dbReference type="PANTHER" id="PTHR46124:SF3">
    <property type="entry name" value="HYDROLASE"/>
    <property type="match status" value="1"/>
</dbReference>
<accession>A0ABU9SU82</accession>
<dbReference type="SUPFAM" id="SSF51556">
    <property type="entry name" value="Metallo-dependent hydrolases"/>
    <property type="match status" value="1"/>
</dbReference>
<reference evidence="3 4" key="1">
    <citation type="submission" date="2024-03" db="EMBL/GenBank/DDBJ databases">
        <title>Community enrichment and isolation of bacterial strains for fucoidan degradation.</title>
        <authorList>
            <person name="Sichert A."/>
        </authorList>
    </citation>
    <scope>NUCLEOTIDE SEQUENCE [LARGE SCALE GENOMIC DNA]</scope>
    <source>
        <strain evidence="3 4">AS12</strain>
    </source>
</reference>
<dbReference type="InterPro" id="IPR001130">
    <property type="entry name" value="TatD-like"/>
</dbReference>
<dbReference type="PROSITE" id="PS01091">
    <property type="entry name" value="TATD_3"/>
    <property type="match status" value="1"/>
</dbReference>
<keyword evidence="2 3" id="KW-0378">Hydrolase</keyword>
<dbReference type="GO" id="GO:0016787">
    <property type="term" value="F:hydrolase activity"/>
    <property type="evidence" value="ECO:0007669"/>
    <property type="project" value="UniProtKB-KW"/>
</dbReference>
<gene>
    <name evidence="3" type="ORF">WNY77_06585</name>
</gene>
<evidence type="ECO:0000256" key="2">
    <source>
        <dbReference type="ARBA" id="ARBA00022801"/>
    </source>
</evidence>
<keyword evidence="4" id="KW-1185">Reference proteome</keyword>
<dbReference type="EC" id="3.1.-.-" evidence="3"/>
<name>A0ABU9SU82_9ALTE</name>
<evidence type="ECO:0000313" key="3">
    <source>
        <dbReference type="EMBL" id="MEM5497058.1"/>
    </source>
</evidence>
<proteinExistence type="inferred from homology"/>
<dbReference type="InterPro" id="IPR018228">
    <property type="entry name" value="DNase_TatD-rel_CS"/>
</dbReference>
<dbReference type="EMBL" id="JBBMQS010000003">
    <property type="protein sequence ID" value="MEM5497058.1"/>
    <property type="molecule type" value="Genomic_DNA"/>
</dbReference>
<sequence>MIDSHCHLDFPAFDLDRDQVLLKCAQLGVNSIVIPGTQASMWLRQILLCESYSQLKFALGLHPYFLHNYRTEQLQLLDQQLSLHQGKVVAVGEIGLDFSLPTDEVLQERVFSEQLNLAHQHRLPVIVHHRQSHNALIRLLKKSTFCNGGIIHAFSGSLQEARAYIDLGFKLGIGGTITYPRAKKTRAVIAQVPLSSLVLETDAPDMPINSKQGERNSPSYLPLILDALQALRTEPENDVKQACWQNTLNILPNISN</sequence>